<accession>A0AAN8TQA9</accession>
<gene>
    <name evidence="2" type="ORF">RDI58_012732</name>
</gene>
<keyword evidence="1" id="KW-1133">Transmembrane helix</keyword>
<reference evidence="2 3" key="1">
    <citation type="submission" date="2024-02" db="EMBL/GenBank/DDBJ databases">
        <title>de novo genome assembly of Solanum bulbocastanum strain 11H21.</title>
        <authorList>
            <person name="Hosaka A.J."/>
        </authorList>
    </citation>
    <scope>NUCLEOTIDE SEQUENCE [LARGE SCALE GENOMIC DNA]</scope>
    <source>
        <tissue evidence="2">Young leaves</tissue>
    </source>
</reference>
<dbReference type="EMBL" id="JBANQN010000005">
    <property type="protein sequence ID" value="KAK6788933.1"/>
    <property type="molecule type" value="Genomic_DNA"/>
</dbReference>
<evidence type="ECO:0000256" key="1">
    <source>
        <dbReference type="SAM" id="Phobius"/>
    </source>
</evidence>
<keyword evidence="1" id="KW-0472">Membrane</keyword>
<protein>
    <submittedName>
        <fullName evidence="2">Uncharacterized protein</fullName>
    </submittedName>
</protein>
<dbReference type="InterPro" id="IPR036574">
    <property type="entry name" value="Scorpion_toxin-like_sf"/>
</dbReference>
<evidence type="ECO:0000313" key="3">
    <source>
        <dbReference type="Proteomes" id="UP001371456"/>
    </source>
</evidence>
<comment type="caution">
    <text evidence="2">The sequence shown here is derived from an EMBL/GenBank/DDBJ whole genome shotgun (WGS) entry which is preliminary data.</text>
</comment>
<feature type="transmembrane region" description="Helical" evidence="1">
    <location>
        <begin position="31"/>
        <end position="51"/>
    </location>
</feature>
<keyword evidence="3" id="KW-1185">Reference proteome</keyword>
<dbReference type="Gene3D" id="3.30.30.10">
    <property type="entry name" value="Knottin, scorpion toxin-like"/>
    <property type="match status" value="1"/>
</dbReference>
<organism evidence="2 3">
    <name type="scientific">Solanum bulbocastanum</name>
    <name type="common">Wild potato</name>
    <dbReference type="NCBI Taxonomy" id="147425"/>
    <lineage>
        <taxon>Eukaryota</taxon>
        <taxon>Viridiplantae</taxon>
        <taxon>Streptophyta</taxon>
        <taxon>Embryophyta</taxon>
        <taxon>Tracheophyta</taxon>
        <taxon>Spermatophyta</taxon>
        <taxon>Magnoliopsida</taxon>
        <taxon>eudicotyledons</taxon>
        <taxon>Gunneridae</taxon>
        <taxon>Pentapetalae</taxon>
        <taxon>asterids</taxon>
        <taxon>lamiids</taxon>
        <taxon>Solanales</taxon>
        <taxon>Solanaceae</taxon>
        <taxon>Solanoideae</taxon>
        <taxon>Solaneae</taxon>
        <taxon>Solanum</taxon>
    </lineage>
</organism>
<sequence length="95" mass="10462">MIVHKTLPEEKRVSLEVFEYPKKMVTTKRSIFLIGLFCLALLILISGTEAINQAVNIGRCSDYPDCNAACIQAFFKGGGCLMVKGTNSCFCEPKP</sequence>
<keyword evidence="1" id="KW-0812">Transmembrane</keyword>
<proteinExistence type="predicted"/>
<name>A0AAN8TQA9_SOLBU</name>
<evidence type="ECO:0000313" key="2">
    <source>
        <dbReference type="EMBL" id="KAK6788933.1"/>
    </source>
</evidence>
<dbReference type="Proteomes" id="UP001371456">
    <property type="component" value="Unassembled WGS sequence"/>
</dbReference>
<dbReference type="AlphaFoldDB" id="A0AAN8TQA9"/>